<name>A0A3N2CTI6_9ACTN</name>
<evidence type="ECO:0000313" key="1">
    <source>
        <dbReference type="EMBL" id="ROR90843.1"/>
    </source>
</evidence>
<comment type="caution">
    <text evidence="1">The sequence shown here is derived from an EMBL/GenBank/DDBJ whole genome shotgun (WGS) entry which is preliminary data.</text>
</comment>
<keyword evidence="2" id="KW-1185">Reference proteome</keyword>
<evidence type="ECO:0000313" key="2">
    <source>
        <dbReference type="Proteomes" id="UP000281738"/>
    </source>
</evidence>
<accession>A0A3N2CTI6</accession>
<dbReference type="AlphaFoldDB" id="A0A3N2CTI6"/>
<dbReference type="EMBL" id="RKHO01000001">
    <property type="protein sequence ID" value="ROR90843.1"/>
    <property type="molecule type" value="Genomic_DNA"/>
</dbReference>
<gene>
    <name evidence="1" type="ORF">EDD33_1691</name>
</gene>
<protein>
    <submittedName>
        <fullName evidence="1">Uncharacterized protein</fullName>
    </submittedName>
</protein>
<proteinExistence type="predicted"/>
<dbReference type="RefSeq" id="WP_123390032.1">
    <property type="nucleotide sequence ID" value="NZ_RKHO01000001.1"/>
</dbReference>
<organism evidence="1 2">
    <name type="scientific">Nocardioides aurantiacus</name>
    <dbReference type="NCBI Taxonomy" id="86796"/>
    <lineage>
        <taxon>Bacteria</taxon>
        <taxon>Bacillati</taxon>
        <taxon>Actinomycetota</taxon>
        <taxon>Actinomycetes</taxon>
        <taxon>Propionibacteriales</taxon>
        <taxon>Nocardioidaceae</taxon>
        <taxon>Nocardioides</taxon>
    </lineage>
</organism>
<sequence>MADPVRRVARDPVTRARGHRAALRALATRLSEEYADVATPGRVVAAAHRADRACRASGDGGLADVEERLRTLLDALRSRRDLLPRVRLPAPVVPHPRRATPDP</sequence>
<reference evidence="1 2" key="1">
    <citation type="submission" date="2018-11" db="EMBL/GenBank/DDBJ databases">
        <title>Sequencing the genomes of 1000 actinobacteria strains.</title>
        <authorList>
            <person name="Klenk H.-P."/>
        </authorList>
    </citation>
    <scope>NUCLEOTIDE SEQUENCE [LARGE SCALE GENOMIC DNA]</scope>
    <source>
        <strain evidence="1 2">DSM 12652</strain>
    </source>
</reference>
<dbReference type="Proteomes" id="UP000281738">
    <property type="component" value="Unassembled WGS sequence"/>
</dbReference>